<accession>A0ABV0AFS0</accession>
<evidence type="ECO:0000256" key="1">
    <source>
        <dbReference type="SAM" id="Phobius"/>
    </source>
</evidence>
<dbReference type="RefSeq" id="WP_346242193.1">
    <property type="nucleotide sequence ID" value="NZ_JAZHYP010000005.1"/>
</dbReference>
<dbReference type="SUPFAM" id="SSF101874">
    <property type="entry name" value="YceI-like"/>
    <property type="match status" value="1"/>
</dbReference>
<protein>
    <recommendedName>
        <fullName evidence="4">YceI-like domain-containing protein</fullName>
    </recommendedName>
</protein>
<organism evidence="2 3">
    <name type="scientific">Mariniflexile soesokkakense</name>
    <dbReference type="NCBI Taxonomy" id="1343160"/>
    <lineage>
        <taxon>Bacteria</taxon>
        <taxon>Pseudomonadati</taxon>
        <taxon>Bacteroidota</taxon>
        <taxon>Flavobacteriia</taxon>
        <taxon>Flavobacteriales</taxon>
        <taxon>Flavobacteriaceae</taxon>
        <taxon>Mariniflexile</taxon>
    </lineage>
</organism>
<sequence length="216" mass="24320">MALTFETCFYIIKFKNISFNIMIIRRFMFLVSIVTALAFTTRDSIIKNTSVIITTESSLVVRGTTNVNTFSCAFNINKFKNPIQVFYKVEEGEIVFNKTALVLDNNCFDCGGKGINSDFQKILKSEKHPQIILSLKEISQLENKLEVKALVDIQIAGITKGYKIPVKVKKNNGILVTGDLAISLADYDLEAPKKLFGLISVDDKIEIFFQLTVKEK</sequence>
<dbReference type="Gene3D" id="2.40.128.110">
    <property type="entry name" value="Lipid/polyisoprenoid-binding, YceI-like"/>
    <property type="match status" value="1"/>
</dbReference>
<dbReference type="Proteomes" id="UP001416393">
    <property type="component" value="Unassembled WGS sequence"/>
</dbReference>
<feature type="transmembrane region" description="Helical" evidence="1">
    <location>
        <begin position="23"/>
        <end position="40"/>
    </location>
</feature>
<keyword evidence="1" id="KW-0812">Transmembrane</keyword>
<evidence type="ECO:0008006" key="4">
    <source>
        <dbReference type="Google" id="ProtNLM"/>
    </source>
</evidence>
<gene>
    <name evidence="2" type="ORF">VP395_11680</name>
</gene>
<keyword evidence="1" id="KW-1133">Transmembrane helix</keyword>
<proteinExistence type="predicted"/>
<keyword evidence="3" id="KW-1185">Reference proteome</keyword>
<evidence type="ECO:0000313" key="2">
    <source>
        <dbReference type="EMBL" id="MEN3324390.1"/>
    </source>
</evidence>
<dbReference type="EMBL" id="JAZHYP010000005">
    <property type="protein sequence ID" value="MEN3324390.1"/>
    <property type="molecule type" value="Genomic_DNA"/>
</dbReference>
<evidence type="ECO:0000313" key="3">
    <source>
        <dbReference type="Proteomes" id="UP001416393"/>
    </source>
</evidence>
<name>A0ABV0AFS0_9FLAO</name>
<reference evidence="2 3" key="1">
    <citation type="submission" date="2024-01" db="EMBL/GenBank/DDBJ databases">
        <title>Mariniflexile litorale sp. nov., isolated from the shallow sediments of the Sea of Japan.</title>
        <authorList>
            <person name="Romanenko L."/>
            <person name="Bystritskaya E."/>
            <person name="Isaeva M."/>
        </authorList>
    </citation>
    <scope>NUCLEOTIDE SEQUENCE [LARGE SCALE GENOMIC DNA]</scope>
    <source>
        <strain evidence="2 3">KCTC 32427</strain>
    </source>
</reference>
<dbReference type="InterPro" id="IPR036761">
    <property type="entry name" value="TTHA0802/YceI-like_sf"/>
</dbReference>
<comment type="caution">
    <text evidence="2">The sequence shown here is derived from an EMBL/GenBank/DDBJ whole genome shotgun (WGS) entry which is preliminary data.</text>
</comment>
<keyword evidence="1" id="KW-0472">Membrane</keyword>